<sequence>MAVLNLSWIASWFALLGQLLFFICVALYTGQWMYVMWSFVVSMSVGVPSMIRTWQAAKKQHIQL</sequence>
<accession>A0ACD4C9R6</accession>
<reference evidence="1" key="1">
    <citation type="submission" date="2022-09" db="EMBL/GenBank/DDBJ databases">
        <title>Complete genome sequence of Rossellomorea vietnamensis strain RL-WG62, a newly isolated PGPR with the potential for plant salinity stress alleviation.</title>
        <authorList>
            <person name="Ren L."/>
            <person name="Wang G."/>
            <person name="Hu H."/>
        </authorList>
    </citation>
    <scope>NUCLEOTIDE SEQUENCE</scope>
    <source>
        <strain evidence="1">RL-WG62</strain>
    </source>
</reference>
<keyword evidence="2" id="KW-1185">Reference proteome</keyword>
<organism evidence="1 2">
    <name type="scientific">Rossellomorea vietnamensis</name>
    <dbReference type="NCBI Taxonomy" id="218284"/>
    <lineage>
        <taxon>Bacteria</taxon>
        <taxon>Bacillati</taxon>
        <taxon>Bacillota</taxon>
        <taxon>Bacilli</taxon>
        <taxon>Bacillales</taxon>
        <taxon>Bacillaceae</taxon>
        <taxon>Rossellomorea</taxon>
    </lineage>
</organism>
<protein>
    <submittedName>
        <fullName evidence="1">Uncharacterized protein</fullName>
    </submittedName>
</protein>
<dbReference type="Proteomes" id="UP001064027">
    <property type="component" value="Chromosome"/>
</dbReference>
<name>A0ACD4C9R6_9BACI</name>
<evidence type="ECO:0000313" key="1">
    <source>
        <dbReference type="EMBL" id="UXH45159.1"/>
    </source>
</evidence>
<gene>
    <name evidence="1" type="ORF">N5C46_03555</name>
</gene>
<evidence type="ECO:0000313" key="2">
    <source>
        <dbReference type="Proteomes" id="UP001064027"/>
    </source>
</evidence>
<proteinExistence type="predicted"/>
<dbReference type="EMBL" id="CP104558">
    <property type="protein sequence ID" value="UXH45159.1"/>
    <property type="molecule type" value="Genomic_DNA"/>
</dbReference>